<evidence type="ECO:0000313" key="1">
    <source>
        <dbReference type="EMBL" id="MCM2371093.1"/>
    </source>
</evidence>
<gene>
    <name evidence="1" type="ORF">NB063_10775</name>
</gene>
<accession>A0ABT0U3Q5</accession>
<dbReference type="Proteomes" id="UP001202961">
    <property type="component" value="Unassembled WGS sequence"/>
</dbReference>
<proteinExistence type="predicted"/>
<sequence length="487" mass="54683">MKTKELSARASLSLGAGDAFQRCITLIDLKAQHYSLPIVTFNEDHSMPNRPSPSFVAIPATADVPNTAKGDNLKILLQYLSNRMVMNGENPRDYFISVSSQKLEKLCGSRYKLVIDQAVSDGLVERNSTYSTGRVNRPPFTKSYRLAKDHRHGRSKIVPIVGAHARRRMATAYEPDPKNLKESGMHLVGHSKSFNLNDAALDSSTIGKHENRCAVARYANQQEFAKRCKNGRHHSLNTQLPARERRHLSVTRPNGCKTGVALVDVSSCQPLLLAALVAHNQRTGTPEVPLYVPRFCDLTGGWMNEVSPSIRDWISLCESGQLYLELRKITLSMEGPLTVPIELTNGRWINIDLRKKSARTFKRAVLVPIFDRIDAMLQNPIFHAIKELCPPIADYVLAAKSQHGYKAVANYCQRLESTLMVDNVIGHFMREHKQEPVQTIHDALMVSEEFEDEAKNVIRHEFESIGLKPKIKSEFPGRSCSNQPDRP</sequence>
<comment type="caution">
    <text evidence="1">The sequence shown here is derived from an EMBL/GenBank/DDBJ whole genome shotgun (WGS) entry which is preliminary data.</text>
</comment>
<dbReference type="EMBL" id="JAMQBK010000029">
    <property type="protein sequence ID" value="MCM2371093.1"/>
    <property type="molecule type" value="Genomic_DNA"/>
</dbReference>
<protein>
    <submittedName>
        <fullName evidence="1">Uncharacterized protein</fullName>
    </submittedName>
</protein>
<keyword evidence="2" id="KW-1185">Reference proteome</keyword>
<dbReference type="RefSeq" id="WP_250928736.1">
    <property type="nucleotide sequence ID" value="NZ_JAMQBK010000029.1"/>
</dbReference>
<evidence type="ECO:0000313" key="2">
    <source>
        <dbReference type="Proteomes" id="UP001202961"/>
    </source>
</evidence>
<name>A0ABT0U3Q5_9BACT</name>
<organism evidence="1 2">
    <name type="scientific">Aporhodopirellula aestuarii</name>
    <dbReference type="NCBI Taxonomy" id="2950107"/>
    <lineage>
        <taxon>Bacteria</taxon>
        <taxon>Pseudomonadati</taxon>
        <taxon>Planctomycetota</taxon>
        <taxon>Planctomycetia</taxon>
        <taxon>Pirellulales</taxon>
        <taxon>Pirellulaceae</taxon>
        <taxon>Aporhodopirellula</taxon>
    </lineage>
</organism>
<reference evidence="1 2" key="1">
    <citation type="journal article" date="2022" name="Syst. Appl. Microbiol.">
        <title>Rhodopirellula aestuarii sp. nov., a novel member of the genus Rhodopirellula isolated from brackish sediments collected in the Tagus River estuary, Portugal.</title>
        <authorList>
            <person name="Vitorino I.R."/>
            <person name="Klimek D."/>
            <person name="Calusinska M."/>
            <person name="Lobo-da-Cunha A."/>
            <person name="Vasconcelos V."/>
            <person name="Lage O.M."/>
        </authorList>
    </citation>
    <scope>NUCLEOTIDE SEQUENCE [LARGE SCALE GENOMIC DNA]</scope>
    <source>
        <strain evidence="1 2">ICT_H3.1</strain>
    </source>
</reference>